<sequence>MMKRGLLFLAMFVCAVVSTYAQRTISGTITDNEGIPLIGANVLIKGTTIGTISDFDGAFSFEASEDATTLVATYTGYETKEVDITGISVVNIVMAEGTLLDEIVVTGYGTTKKSDLVESISTVKGSDIVGIPIASVDNLLQGRSTGVEVTAINGKPGQNGYIRIRGLTSINGNNDPLFIVDGVPVPKSVYAAINPNDVEEFSVLKDAAATSIYGARASAGVVLVSTKTGGANNSYVEYSGQFGTMEAVDDGFTLMNASQKLNYETALGIRQPMTAEQRADFLEYGTNWEDVLLRRGQLQNHNLAFSGGTEKSSYYLSVSRFDQQGISVGSDFDRTTAKFNGSLQVNDWIKVSNSLSIGRRNDNELRDRYNAQSPFVGMYLYNDYETVYNLDDNGEIQYDDFGDPIYNFTHQGFNIVEAQRNNPESNEWTDAYGNLSIRMTPIKNFSFTSTVGYTYNSFKREYFIKPNSILDGYVGDSNAPGIKTDGGNDTDRYNWSNVATYDLNVADKHNIGFLAGTEFLRDQYETYSVSGKGFPIGLSIQSVAAEITGGSTTRTDFALFSTFGQLSYTFDNNLSVKGTVRRDGSSRFGADNRYGVFYSVGAGYDLARGLMPQNTFFDQLKLRASYGTTGNEPTGLYSAIGVLQFSSYNDQTASFQGNVSNPGLRWENQQSYSVGLDFGIFKNKLTGSFELYNKTSQGLLFPNQLSRTTGFSDTEDNIGDLTNAGYEAELYYTPIRQKDFNLEFGIRFSHNKTVIDKLNSREEIAPGNAFSSVLKEGEIAYVFKLVEFSRVDPETGDLLYFDAEGNETANPAASDAKILEGKSALPKFWGGFDINAGYKGLQLMTTFSYKGGNYIYNQRRLDLASGLDGARSQQDVEALDYWKQPGDITDIPRPDVPVEPSSSTRFLEKGDYIRLRNVRLSYSLPSKVANAMRMKDVSFFVSGSNLATFTNFKGDPEVGVFVEESASDVGGQLPGEFAGFSYPNTVSYTGGLTVRF</sequence>
<keyword evidence="5 7" id="KW-0472">Membrane</keyword>
<evidence type="ECO:0000256" key="2">
    <source>
        <dbReference type="ARBA" id="ARBA00022448"/>
    </source>
</evidence>
<dbReference type="SUPFAM" id="SSF49464">
    <property type="entry name" value="Carboxypeptidase regulatory domain-like"/>
    <property type="match status" value="1"/>
</dbReference>
<dbReference type="PROSITE" id="PS52016">
    <property type="entry name" value="TONB_DEPENDENT_REC_3"/>
    <property type="match status" value="1"/>
</dbReference>
<keyword evidence="11" id="KW-1185">Reference proteome</keyword>
<keyword evidence="4 7" id="KW-0812">Transmembrane</keyword>
<evidence type="ECO:0000256" key="3">
    <source>
        <dbReference type="ARBA" id="ARBA00022452"/>
    </source>
</evidence>
<dbReference type="InterPro" id="IPR023997">
    <property type="entry name" value="TonB-dep_OMP_SusC/RagA_CS"/>
</dbReference>
<feature type="domain" description="TonB-dependent receptor plug" evidence="9">
    <location>
        <begin position="113"/>
        <end position="221"/>
    </location>
</feature>
<accession>A0AA37SRA9</accession>
<gene>
    <name evidence="10" type="ORF">GCM10007940_38390</name>
</gene>
<comment type="caution">
    <text evidence="10">The sequence shown here is derived from an EMBL/GenBank/DDBJ whole genome shotgun (WGS) entry which is preliminary data.</text>
</comment>
<organism evidence="10 11">
    <name type="scientific">Portibacter lacus</name>
    <dbReference type="NCBI Taxonomy" id="1099794"/>
    <lineage>
        <taxon>Bacteria</taxon>
        <taxon>Pseudomonadati</taxon>
        <taxon>Bacteroidota</taxon>
        <taxon>Saprospiria</taxon>
        <taxon>Saprospirales</taxon>
        <taxon>Haliscomenobacteraceae</taxon>
        <taxon>Portibacter</taxon>
    </lineage>
</organism>
<keyword evidence="6 7" id="KW-0998">Cell outer membrane</keyword>
<evidence type="ECO:0000313" key="11">
    <source>
        <dbReference type="Proteomes" id="UP001156666"/>
    </source>
</evidence>
<evidence type="ECO:0000313" key="10">
    <source>
        <dbReference type="EMBL" id="GLR19223.1"/>
    </source>
</evidence>
<evidence type="ECO:0000256" key="7">
    <source>
        <dbReference type="PROSITE-ProRule" id="PRU01360"/>
    </source>
</evidence>
<keyword evidence="3 7" id="KW-1134">Transmembrane beta strand</keyword>
<proteinExistence type="inferred from homology"/>
<dbReference type="NCBIfam" id="TIGR04056">
    <property type="entry name" value="OMP_RagA_SusC"/>
    <property type="match status" value="1"/>
</dbReference>
<dbReference type="Gene3D" id="2.40.170.20">
    <property type="entry name" value="TonB-dependent receptor, beta-barrel domain"/>
    <property type="match status" value="1"/>
</dbReference>
<comment type="subcellular location">
    <subcellularLocation>
        <location evidence="1 7">Cell outer membrane</location>
        <topology evidence="1 7">Multi-pass membrane protein</topology>
    </subcellularLocation>
</comment>
<dbReference type="SUPFAM" id="SSF56935">
    <property type="entry name" value="Porins"/>
    <property type="match status" value="1"/>
</dbReference>
<evidence type="ECO:0000256" key="6">
    <source>
        <dbReference type="ARBA" id="ARBA00023237"/>
    </source>
</evidence>
<dbReference type="InterPro" id="IPR037066">
    <property type="entry name" value="Plug_dom_sf"/>
</dbReference>
<dbReference type="Gene3D" id="2.60.40.1120">
    <property type="entry name" value="Carboxypeptidase-like, regulatory domain"/>
    <property type="match status" value="1"/>
</dbReference>
<dbReference type="InterPro" id="IPR012910">
    <property type="entry name" value="Plug_dom"/>
</dbReference>
<dbReference type="NCBIfam" id="TIGR04057">
    <property type="entry name" value="SusC_RagA_signa"/>
    <property type="match status" value="1"/>
</dbReference>
<dbReference type="InterPro" id="IPR023996">
    <property type="entry name" value="TonB-dep_OMP_SusC/RagA"/>
</dbReference>
<comment type="similarity">
    <text evidence="7">Belongs to the TonB-dependent receptor family.</text>
</comment>
<dbReference type="Gene3D" id="2.170.130.10">
    <property type="entry name" value="TonB-dependent receptor, plug domain"/>
    <property type="match status" value="1"/>
</dbReference>
<dbReference type="InterPro" id="IPR039426">
    <property type="entry name" value="TonB-dep_rcpt-like"/>
</dbReference>
<name>A0AA37SRA9_9BACT</name>
<evidence type="ECO:0000259" key="9">
    <source>
        <dbReference type="Pfam" id="PF07715"/>
    </source>
</evidence>
<evidence type="ECO:0000256" key="1">
    <source>
        <dbReference type="ARBA" id="ARBA00004571"/>
    </source>
</evidence>
<evidence type="ECO:0000256" key="8">
    <source>
        <dbReference type="SAM" id="SignalP"/>
    </source>
</evidence>
<dbReference type="Proteomes" id="UP001156666">
    <property type="component" value="Unassembled WGS sequence"/>
</dbReference>
<dbReference type="AlphaFoldDB" id="A0AA37SRA9"/>
<keyword evidence="8" id="KW-0732">Signal</keyword>
<dbReference type="RefSeq" id="WP_284284619.1">
    <property type="nucleotide sequence ID" value="NZ_BSOH01000027.1"/>
</dbReference>
<dbReference type="InterPro" id="IPR008969">
    <property type="entry name" value="CarboxyPept-like_regulatory"/>
</dbReference>
<dbReference type="EMBL" id="BSOH01000027">
    <property type="protein sequence ID" value="GLR19223.1"/>
    <property type="molecule type" value="Genomic_DNA"/>
</dbReference>
<dbReference type="Pfam" id="PF07715">
    <property type="entry name" value="Plug"/>
    <property type="match status" value="1"/>
</dbReference>
<dbReference type="GO" id="GO:0009279">
    <property type="term" value="C:cell outer membrane"/>
    <property type="evidence" value="ECO:0007669"/>
    <property type="project" value="UniProtKB-SubCell"/>
</dbReference>
<dbReference type="Pfam" id="PF13715">
    <property type="entry name" value="CarbopepD_reg_2"/>
    <property type="match status" value="1"/>
</dbReference>
<keyword evidence="2 7" id="KW-0813">Transport</keyword>
<dbReference type="InterPro" id="IPR036942">
    <property type="entry name" value="Beta-barrel_TonB_sf"/>
</dbReference>
<reference evidence="10" key="2">
    <citation type="submission" date="2023-01" db="EMBL/GenBank/DDBJ databases">
        <title>Draft genome sequence of Portibacter lacus strain NBRC 108769.</title>
        <authorList>
            <person name="Sun Q."/>
            <person name="Mori K."/>
        </authorList>
    </citation>
    <scope>NUCLEOTIDE SEQUENCE</scope>
    <source>
        <strain evidence="10">NBRC 108769</strain>
    </source>
</reference>
<feature type="signal peptide" evidence="8">
    <location>
        <begin position="1"/>
        <end position="21"/>
    </location>
</feature>
<evidence type="ECO:0000256" key="5">
    <source>
        <dbReference type="ARBA" id="ARBA00023136"/>
    </source>
</evidence>
<evidence type="ECO:0000256" key="4">
    <source>
        <dbReference type="ARBA" id="ARBA00022692"/>
    </source>
</evidence>
<protein>
    <submittedName>
        <fullName evidence="10">SusC/RagA family TonB-linked outer membrane protein</fullName>
    </submittedName>
</protein>
<reference evidence="10" key="1">
    <citation type="journal article" date="2014" name="Int. J. Syst. Evol. Microbiol.">
        <title>Complete genome sequence of Corynebacterium casei LMG S-19264T (=DSM 44701T), isolated from a smear-ripened cheese.</title>
        <authorList>
            <consortium name="US DOE Joint Genome Institute (JGI-PGF)"/>
            <person name="Walter F."/>
            <person name="Albersmeier A."/>
            <person name="Kalinowski J."/>
            <person name="Ruckert C."/>
        </authorList>
    </citation>
    <scope>NUCLEOTIDE SEQUENCE</scope>
    <source>
        <strain evidence="10">NBRC 108769</strain>
    </source>
</reference>
<feature type="chain" id="PRO_5041361827" evidence="8">
    <location>
        <begin position="22"/>
        <end position="996"/>
    </location>
</feature>